<evidence type="ECO:0000313" key="10">
    <source>
        <dbReference type="Proteomes" id="UP001589758"/>
    </source>
</evidence>
<evidence type="ECO:0000256" key="6">
    <source>
        <dbReference type="ARBA" id="ARBA00023316"/>
    </source>
</evidence>
<keyword evidence="2" id="KW-0732">Signal</keyword>
<keyword evidence="10" id="KW-1185">Reference proteome</keyword>
<organism evidence="9 10">
    <name type="scientific">Thorsellia kenyensis</name>
    <dbReference type="NCBI Taxonomy" id="1549888"/>
    <lineage>
        <taxon>Bacteria</taxon>
        <taxon>Pseudomonadati</taxon>
        <taxon>Pseudomonadota</taxon>
        <taxon>Gammaproteobacteria</taxon>
        <taxon>Enterobacterales</taxon>
        <taxon>Thorselliaceae</taxon>
        <taxon>Thorsellia</taxon>
    </lineage>
</organism>
<comment type="caution">
    <text evidence="9">The sequence shown here is derived from an EMBL/GenBank/DDBJ whole genome shotgun (WGS) entry which is preliminary data.</text>
</comment>
<protein>
    <submittedName>
        <fullName evidence="9">D-alanyl-D-alanine endopeptidase</fullName>
        <ecNumber evidence="9">3.4.21.-</ecNumber>
    </submittedName>
</protein>
<dbReference type="RefSeq" id="WP_385877501.1">
    <property type="nucleotide sequence ID" value="NZ_JBHLXE010000100.1"/>
</dbReference>
<dbReference type="PRINTS" id="PR00725">
    <property type="entry name" value="DADACBPTASE1"/>
</dbReference>
<dbReference type="NCBIfam" id="NF008668">
    <property type="entry name" value="PRK11669.1"/>
    <property type="match status" value="1"/>
</dbReference>
<feature type="domain" description="Peptidase S11 D-alanyl-D-alanine carboxypeptidase A N-terminal" evidence="8">
    <location>
        <begin position="27"/>
        <end position="255"/>
    </location>
</feature>
<dbReference type="Pfam" id="PF00768">
    <property type="entry name" value="Peptidase_S11"/>
    <property type="match status" value="1"/>
</dbReference>
<evidence type="ECO:0000256" key="5">
    <source>
        <dbReference type="ARBA" id="ARBA00022984"/>
    </source>
</evidence>
<dbReference type="InterPro" id="IPR012338">
    <property type="entry name" value="Beta-lactam/transpept-like"/>
</dbReference>
<keyword evidence="5" id="KW-0573">Peptidoglycan synthesis</keyword>
<dbReference type="GO" id="GO:0016787">
    <property type="term" value="F:hydrolase activity"/>
    <property type="evidence" value="ECO:0007669"/>
    <property type="project" value="UniProtKB-KW"/>
</dbReference>
<sequence length="289" mass="32013">MTNALTNLILIPLISLLFLSLLNTAEANSFQIASKSALVFDLETQKVLYNELENEILPIASITKLMTALIVLEDSASLDEKIEVKIDQTKELNAVFSRVKVGSYLSRRDLLKIMLMSSENRAAAALAHNYSKGYGAFIKAMNDKAQLLGMKNTKFTEPTGLSDANVSTAVDLTKLLIILSKNKQIQEMSTIAEYSVGFSEPNYSLPFRNTNHLIFSDKWKILLTKTGFTNPAGHCLVMIANINDKPVTLVILNAFGKQTHFGDANRLKAWLEKGEIKPIPQGAIQHKKN</sequence>
<dbReference type="EMBL" id="JBHLXE010000100">
    <property type="protein sequence ID" value="MFC0180391.1"/>
    <property type="molecule type" value="Genomic_DNA"/>
</dbReference>
<evidence type="ECO:0000256" key="4">
    <source>
        <dbReference type="ARBA" id="ARBA00022960"/>
    </source>
</evidence>
<evidence type="ECO:0000313" key="9">
    <source>
        <dbReference type="EMBL" id="MFC0180391.1"/>
    </source>
</evidence>
<dbReference type="Gene3D" id="3.40.710.10">
    <property type="entry name" value="DD-peptidase/beta-lactamase superfamily"/>
    <property type="match status" value="1"/>
</dbReference>
<dbReference type="Proteomes" id="UP001589758">
    <property type="component" value="Unassembled WGS sequence"/>
</dbReference>
<dbReference type="EC" id="3.4.21.-" evidence="9"/>
<accession>A0ABV6CDN2</accession>
<keyword evidence="3 9" id="KW-0378">Hydrolase</keyword>
<dbReference type="PANTHER" id="PTHR21581:SF26">
    <property type="entry name" value="D-ALANYL-D-ALANINE ENDOPEPTIDASE"/>
    <property type="match status" value="1"/>
</dbReference>
<dbReference type="InterPro" id="IPR001967">
    <property type="entry name" value="Peptidase_S11_N"/>
</dbReference>
<keyword evidence="4" id="KW-0133">Cell shape</keyword>
<evidence type="ECO:0000256" key="7">
    <source>
        <dbReference type="RuleBase" id="RU004016"/>
    </source>
</evidence>
<evidence type="ECO:0000256" key="3">
    <source>
        <dbReference type="ARBA" id="ARBA00022801"/>
    </source>
</evidence>
<evidence type="ECO:0000259" key="8">
    <source>
        <dbReference type="Pfam" id="PF00768"/>
    </source>
</evidence>
<dbReference type="SUPFAM" id="SSF56601">
    <property type="entry name" value="beta-lactamase/transpeptidase-like"/>
    <property type="match status" value="1"/>
</dbReference>
<reference evidence="9 10" key="1">
    <citation type="submission" date="2024-09" db="EMBL/GenBank/DDBJ databases">
        <authorList>
            <person name="Sun Q."/>
            <person name="Mori K."/>
        </authorList>
    </citation>
    <scope>NUCLEOTIDE SEQUENCE [LARGE SCALE GENOMIC DNA]</scope>
    <source>
        <strain evidence="9 10">CCM 8545</strain>
    </source>
</reference>
<name>A0ABV6CDN2_9GAMM</name>
<evidence type="ECO:0000256" key="1">
    <source>
        <dbReference type="ARBA" id="ARBA00007164"/>
    </source>
</evidence>
<keyword evidence="6" id="KW-0961">Cell wall biogenesis/degradation</keyword>
<dbReference type="PANTHER" id="PTHR21581">
    <property type="entry name" value="D-ALANYL-D-ALANINE CARBOXYPEPTIDASE"/>
    <property type="match status" value="1"/>
</dbReference>
<proteinExistence type="inferred from homology"/>
<comment type="similarity">
    <text evidence="1 7">Belongs to the peptidase S11 family.</text>
</comment>
<gene>
    <name evidence="9" type="primary">pbpG</name>
    <name evidence="9" type="ORF">ACFFIT_09920</name>
</gene>
<evidence type="ECO:0000256" key="2">
    <source>
        <dbReference type="ARBA" id="ARBA00022729"/>
    </source>
</evidence>
<dbReference type="InterPro" id="IPR018044">
    <property type="entry name" value="Peptidase_S11"/>
</dbReference>